<dbReference type="InterPro" id="IPR003131">
    <property type="entry name" value="T1-type_BTB"/>
</dbReference>
<dbReference type="GO" id="GO:0005783">
    <property type="term" value="C:endoplasmic reticulum"/>
    <property type="evidence" value="ECO:0007669"/>
    <property type="project" value="UniProtKB-SubCell"/>
</dbReference>
<dbReference type="InterPro" id="IPR011333">
    <property type="entry name" value="SKP1/BTB/POZ_sf"/>
</dbReference>
<evidence type="ECO:0000256" key="3">
    <source>
        <dbReference type="ARBA" id="ARBA00059762"/>
    </source>
</evidence>
<dbReference type="Pfam" id="PF02214">
    <property type="entry name" value="BTB_2"/>
    <property type="match status" value="1"/>
</dbReference>
<evidence type="ECO:0000256" key="6">
    <source>
        <dbReference type="ARBA" id="ARBA00076430"/>
    </source>
</evidence>
<evidence type="ECO:0000313" key="9">
    <source>
        <dbReference type="EMBL" id="KAH0511290.1"/>
    </source>
</evidence>
<keyword evidence="2" id="KW-0256">Endoplasmic reticulum</keyword>
<gene>
    <name evidence="9" type="ORF">LTLLF_150545</name>
</gene>
<dbReference type="GO" id="GO:0051260">
    <property type="term" value="P:protein homooligomerization"/>
    <property type="evidence" value="ECO:0007669"/>
    <property type="project" value="InterPro"/>
</dbReference>
<dbReference type="Proteomes" id="UP000710432">
    <property type="component" value="Unassembled WGS sequence"/>
</dbReference>
<dbReference type="InterPro" id="IPR000210">
    <property type="entry name" value="BTB/POZ_dom"/>
</dbReference>
<keyword evidence="9" id="KW-0813">Transport</keyword>
<evidence type="ECO:0000256" key="2">
    <source>
        <dbReference type="ARBA" id="ARBA00022824"/>
    </source>
</evidence>
<dbReference type="Gene3D" id="3.30.710.10">
    <property type="entry name" value="Potassium Channel Kv1.1, Chain A"/>
    <property type="match status" value="1"/>
</dbReference>
<proteinExistence type="predicted"/>
<keyword evidence="9" id="KW-0407">Ion channel</keyword>
<dbReference type="SMART" id="SM00225">
    <property type="entry name" value="BTB"/>
    <property type="match status" value="1"/>
</dbReference>
<comment type="function">
    <text evidence="3">Inhibits potassium fluxes in cells. May regulate Kv1 family channel proteins by retaining a fraction of channels in endomembranes.</text>
</comment>
<feature type="domain" description="BTB" evidence="8">
    <location>
        <begin position="5"/>
        <end position="106"/>
    </location>
</feature>
<reference evidence="9" key="1">
    <citation type="submission" date="2020-03" db="EMBL/GenBank/DDBJ databases">
        <title>Studies in the Genomics of Life Span.</title>
        <authorList>
            <person name="Glass D."/>
        </authorList>
    </citation>
    <scope>NUCLEOTIDE SEQUENCE</scope>
    <source>
        <strain evidence="9">LTLLF</strain>
        <tissue evidence="9">Muscle</tissue>
    </source>
</reference>
<dbReference type="SUPFAM" id="SSF54695">
    <property type="entry name" value="POZ domain"/>
    <property type="match status" value="1"/>
</dbReference>
<evidence type="ECO:0000256" key="5">
    <source>
        <dbReference type="ARBA" id="ARBA00074958"/>
    </source>
</evidence>
<dbReference type="GO" id="GO:0034220">
    <property type="term" value="P:monoatomic ion transmembrane transport"/>
    <property type="evidence" value="ECO:0007669"/>
    <property type="project" value="UniProtKB-KW"/>
</dbReference>
<organism evidence="9 10">
    <name type="scientific">Microtus ochrogaster</name>
    <name type="common">Prairie vole</name>
    <dbReference type="NCBI Taxonomy" id="79684"/>
    <lineage>
        <taxon>Eukaryota</taxon>
        <taxon>Metazoa</taxon>
        <taxon>Chordata</taxon>
        <taxon>Craniata</taxon>
        <taxon>Vertebrata</taxon>
        <taxon>Euteleostomi</taxon>
        <taxon>Mammalia</taxon>
        <taxon>Eutheria</taxon>
        <taxon>Euarchontoglires</taxon>
        <taxon>Glires</taxon>
        <taxon>Rodentia</taxon>
        <taxon>Myomorpha</taxon>
        <taxon>Muroidea</taxon>
        <taxon>Cricetidae</taxon>
        <taxon>Arvicolinae</taxon>
        <taxon>Microtus</taxon>
    </lineage>
</organism>
<comment type="subunit">
    <text evidence="4">Can form homooligomers. Interacts with KCNA1 (via cytoplasmic N-terminal domain) and KCNA4.</text>
</comment>
<dbReference type="EMBL" id="JAATJU010022217">
    <property type="protein sequence ID" value="KAH0511290.1"/>
    <property type="molecule type" value="Genomic_DNA"/>
</dbReference>
<name>A0A8J6GHE5_MICOH</name>
<dbReference type="PANTHER" id="PTHR14499:SF5">
    <property type="entry name" value="POTASSIUM CHANNEL REGULATORY PROTEIN"/>
    <property type="match status" value="1"/>
</dbReference>
<evidence type="ECO:0000313" key="10">
    <source>
        <dbReference type="Proteomes" id="UP000710432"/>
    </source>
</evidence>
<sequence>MSSEDLVTLNVGGKIFTTRLSTLKQFPTSRLAGMVDGRDPEFKTVNGQIFVDRDGALFSFILDFLRNRELLLPSDFSDYLRLQREALFYELDSLVELLSQHLLQSRPALMEVHFLNRNTQAFFRVFGSCNKTIELLARRITVFVEQPTGLAWSGNPFPPQVTLLPLPPQRPSHHDLVFHCGSDGTIENHAGVRWRTISSAFHIQTPQSRFLPANQGGRSAALGSSVRHSLKNLAVRSHSPGRDRNEGGSPGSPDPHQIPGSAQIPGRDSAGGRPGTAGHRGPREPSLSEKTEEPQQEHLQKVPNPDPCDPPAERHVSTAAKG</sequence>
<feature type="region of interest" description="Disordered" evidence="7">
    <location>
        <begin position="235"/>
        <end position="322"/>
    </location>
</feature>
<dbReference type="FunFam" id="3.30.710.10:FF:000114">
    <property type="entry name" value="potassium channel regulatory protein"/>
    <property type="match status" value="1"/>
</dbReference>
<accession>A0A8J6GHE5</accession>
<evidence type="ECO:0000259" key="8">
    <source>
        <dbReference type="SMART" id="SM00225"/>
    </source>
</evidence>
<dbReference type="AlphaFoldDB" id="A0A8J6GHE5"/>
<evidence type="ECO:0000256" key="7">
    <source>
        <dbReference type="SAM" id="MobiDB-lite"/>
    </source>
</evidence>
<comment type="subcellular location">
    <subcellularLocation>
        <location evidence="1">Endoplasmic reticulum</location>
    </subcellularLocation>
</comment>
<evidence type="ECO:0000256" key="1">
    <source>
        <dbReference type="ARBA" id="ARBA00004240"/>
    </source>
</evidence>
<dbReference type="PANTHER" id="PTHR14499">
    <property type="entry name" value="POTASSIUM CHANNEL TETRAMERIZATION DOMAIN-CONTAINING"/>
    <property type="match status" value="1"/>
</dbReference>
<feature type="compositionally biased region" description="Basic and acidic residues" evidence="7">
    <location>
        <begin position="281"/>
        <end position="300"/>
    </location>
</feature>
<comment type="caution">
    <text evidence="9">The sequence shown here is derived from an EMBL/GenBank/DDBJ whole genome shotgun (WGS) entry which is preliminary data.</text>
</comment>
<evidence type="ECO:0000256" key="4">
    <source>
        <dbReference type="ARBA" id="ARBA00062212"/>
    </source>
</evidence>
<protein>
    <recommendedName>
        <fullName evidence="5">Potassium channel regulatory protein</fullName>
    </recommendedName>
    <alternativeName>
        <fullName evidence="6">Protein CLLD4</fullName>
    </alternativeName>
</protein>
<keyword evidence="9" id="KW-0406">Ion transport</keyword>